<sequence>MITFLPVTPLNVNVEGMKKAFEEAMEILDAKRLGSQRVEAKAILKWLRNPERYKNFQNAGYCRMWRGHEDALALYYNAALREWEKRGGKNLICELEVLRETNVKIPGWLGADALHSSHRAALIAKDPCTYGISKTGWVEEPVIAYLWPKLQADGGWTLIPPKGGVSNPKSGKEFVQKRHWMSKMPTATSAREPGSTRRPQVGKKRSMSVREAAILKKPKGEKKTETDRAIEAPDVRILPQRRCKKQRQHV</sequence>
<organism evidence="2 3">
    <name type="scientific">Cymbomonas tetramitiformis</name>
    <dbReference type="NCBI Taxonomy" id="36881"/>
    <lineage>
        <taxon>Eukaryota</taxon>
        <taxon>Viridiplantae</taxon>
        <taxon>Chlorophyta</taxon>
        <taxon>Pyramimonadophyceae</taxon>
        <taxon>Pyramimonadales</taxon>
        <taxon>Pyramimonadaceae</taxon>
        <taxon>Cymbomonas</taxon>
    </lineage>
</organism>
<dbReference type="EMBL" id="LGRX02003860">
    <property type="protein sequence ID" value="KAK3281379.1"/>
    <property type="molecule type" value="Genomic_DNA"/>
</dbReference>
<protein>
    <submittedName>
        <fullName evidence="2">Uncharacterized protein</fullName>
    </submittedName>
</protein>
<accession>A0AAE0GNJ0</accession>
<reference evidence="2 3" key="1">
    <citation type="journal article" date="2015" name="Genome Biol. Evol.">
        <title>Comparative Genomics of a Bacterivorous Green Alga Reveals Evolutionary Causalities and Consequences of Phago-Mixotrophic Mode of Nutrition.</title>
        <authorList>
            <person name="Burns J.A."/>
            <person name="Paasch A."/>
            <person name="Narechania A."/>
            <person name="Kim E."/>
        </authorList>
    </citation>
    <scope>NUCLEOTIDE SEQUENCE [LARGE SCALE GENOMIC DNA]</scope>
    <source>
        <strain evidence="2 3">PLY_AMNH</strain>
    </source>
</reference>
<gene>
    <name evidence="2" type="ORF">CYMTET_10827</name>
</gene>
<feature type="compositionally biased region" description="Basic and acidic residues" evidence="1">
    <location>
        <begin position="221"/>
        <end position="232"/>
    </location>
</feature>
<proteinExistence type="predicted"/>
<dbReference type="AlphaFoldDB" id="A0AAE0GNJ0"/>
<evidence type="ECO:0000313" key="3">
    <source>
        <dbReference type="Proteomes" id="UP001190700"/>
    </source>
</evidence>
<evidence type="ECO:0000313" key="2">
    <source>
        <dbReference type="EMBL" id="KAK3281379.1"/>
    </source>
</evidence>
<keyword evidence="3" id="KW-1185">Reference proteome</keyword>
<dbReference type="Proteomes" id="UP001190700">
    <property type="component" value="Unassembled WGS sequence"/>
</dbReference>
<comment type="caution">
    <text evidence="2">The sequence shown here is derived from an EMBL/GenBank/DDBJ whole genome shotgun (WGS) entry which is preliminary data.</text>
</comment>
<dbReference type="InterPro" id="IPR004260">
    <property type="entry name" value="Pyr-dimer_DNA_glycosylase"/>
</dbReference>
<name>A0AAE0GNJ0_9CHLO</name>
<evidence type="ECO:0000256" key="1">
    <source>
        <dbReference type="SAM" id="MobiDB-lite"/>
    </source>
</evidence>
<dbReference type="Pfam" id="PF03013">
    <property type="entry name" value="Pyr_excise"/>
    <property type="match status" value="1"/>
</dbReference>
<feature type="region of interest" description="Disordered" evidence="1">
    <location>
        <begin position="184"/>
        <end position="232"/>
    </location>
</feature>